<dbReference type="PANTHER" id="PTHR11079">
    <property type="entry name" value="CYTOSINE DEAMINASE FAMILY MEMBER"/>
    <property type="match status" value="1"/>
</dbReference>
<dbReference type="GO" id="GO:0052717">
    <property type="term" value="F:tRNA-specific adenosine-34 deaminase activity"/>
    <property type="evidence" value="ECO:0007669"/>
    <property type="project" value="UniProtKB-EC"/>
</dbReference>
<dbReference type="Pfam" id="PF00383">
    <property type="entry name" value="dCMP_cyt_deam_1"/>
    <property type="match status" value="1"/>
</dbReference>
<dbReference type="InterPro" id="IPR002125">
    <property type="entry name" value="CMP_dCMP_dom"/>
</dbReference>
<organism evidence="3 4">
    <name type="scientific">Aromia moschata</name>
    <dbReference type="NCBI Taxonomy" id="1265417"/>
    <lineage>
        <taxon>Eukaryota</taxon>
        <taxon>Metazoa</taxon>
        <taxon>Ecdysozoa</taxon>
        <taxon>Arthropoda</taxon>
        <taxon>Hexapoda</taxon>
        <taxon>Insecta</taxon>
        <taxon>Pterygota</taxon>
        <taxon>Neoptera</taxon>
        <taxon>Endopterygota</taxon>
        <taxon>Coleoptera</taxon>
        <taxon>Polyphaga</taxon>
        <taxon>Cucujiformia</taxon>
        <taxon>Chrysomeloidea</taxon>
        <taxon>Cerambycidae</taxon>
        <taxon>Cerambycinae</taxon>
        <taxon>Callichromatini</taxon>
        <taxon>Aromia</taxon>
    </lineage>
</organism>
<keyword evidence="4" id="KW-1185">Reference proteome</keyword>
<dbReference type="SUPFAM" id="SSF53927">
    <property type="entry name" value="Cytidine deaminase-like"/>
    <property type="match status" value="1"/>
</dbReference>
<name>A0AAV8XT97_9CUCU</name>
<keyword evidence="1" id="KW-0378">Hydrolase</keyword>
<dbReference type="Proteomes" id="UP001162162">
    <property type="component" value="Unassembled WGS sequence"/>
</dbReference>
<evidence type="ECO:0000313" key="3">
    <source>
        <dbReference type="EMBL" id="KAJ8941942.1"/>
    </source>
</evidence>
<feature type="domain" description="CMP/dCMP-type deaminase" evidence="2">
    <location>
        <begin position="16"/>
        <end position="132"/>
    </location>
</feature>
<evidence type="ECO:0000313" key="4">
    <source>
        <dbReference type="Proteomes" id="UP001162162"/>
    </source>
</evidence>
<proteinExistence type="predicted"/>
<gene>
    <name evidence="3" type="ORF">NQ318_013275</name>
</gene>
<dbReference type="PROSITE" id="PS51747">
    <property type="entry name" value="CYT_DCMP_DEAMINASES_2"/>
    <property type="match status" value="1"/>
</dbReference>
<dbReference type="Gene3D" id="3.40.140.10">
    <property type="entry name" value="Cytidine Deaminase, domain 2"/>
    <property type="match status" value="1"/>
</dbReference>
<dbReference type="GO" id="GO:0046872">
    <property type="term" value="F:metal ion binding"/>
    <property type="evidence" value="ECO:0007669"/>
    <property type="project" value="UniProtKB-KW"/>
</dbReference>
<dbReference type="GO" id="GO:0002100">
    <property type="term" value="P:tRNA wobble adenosine to inosine editing"/>
    <property type="evidence" value="ECO:0007669"/>
    <property type="project" value="InterPro"/>
</dbReference>
<dbReference type="CDD" id="cd01285">
    <property type="entry name" value="nucleoside_deaminase"/>
    <property type="match status" value="1"/>
</dbReference>
<reference evidence="3" key="1">
    <citation type="journal article" date="2023" name="Insect Mol. Biol.">
        <title>Genome sequencing provides insights into the evolution of gene families encoding plant cell wall-degrading enzymes in longhorned beetles.</title>
        <authorList>
            <person name="Shin N.R."/>
            <person name="Okamura Y."/>
            <person name="Kirsch R."/>
            <person name="Pauchet Y."/>
        </authorList>
    </citation>
    <scope>NUCLEOTIDE SEQUENCE</scope>
    <source>
        <strain evidence="3">AMC_N1</strain>
    </source>
</reference>
<dbReference type="PANTHER" id="PTHR11079:SF149">
    <property type="entry name" value="TRNA-SPECIFIC ADENOSINE DEAMINASE 2"/>
    <property type="match status" value="1"/>
</dbReference>
<evidence type="ECO:0000256" key="1">
    <source>
        <dbReference type="ARBA" id="ARBA00022801"/>
    </source>
</evidence>
<dbReference type="EMBL" id="JAPWTK010000347">
    <property type="protein sequence ID" value="KAJ8941942.1"/>
    <property type="molecule type" value="Genomic_DNA"/>
</dbReference>
<evidence type="ECO:0000259" key="2">
    <source>
        <dbReference type="PROSITE" id="PS51747"/>
    </source>
</evidence>
<dbReference type="InterPro" id="IPR016193">
    <property type="entry name" value="Cytidine_deaminase-like"/>
</dbReference>
<dbReference type="GO" id="GO:0005634">
    <property type="term" value="C:nucleus"/>
    <property type="evidence" value="ECO:0007669"/>
    <property type="project" value="TreeGrafter"/>
</dbReference>
<accession>A0AAV8XT97</accession>
<comment type="caution">
    <text evidence="3">The sequence shown here is derived from an EMBL/GenBank/DDBJ whole genome shotgun (WGS) entry which is preliminary data.</text>
</comment>
<sequence>MATSSQNVPPDDNLSDLERGFMEKAFFYAHEALAAQEVPVGCIFVYKSEIIALGRNTVNETRNATRHAEMNCVDQVNDYSKANGLEVRSVFQELCVYVTVEPCIMCAAALYELEVKSVIFGCKNDRFGGLTVFDVGEVLKPVTVVKGGYRTEEAMNLLKEFYKGTNPSAPASKVKVKGKKIHA</sequence>
<dbReference type="GO" id="GO:0005737">
    <property type="term" value="C:cytoplasm"/>
    <property type="evidence" value="ECO:0007669"/>
    <property type="project" value="TreeGrafter"/>
</dbReference>
<dbReference type="AlphaFoldDB" id="A0AAV8XT97"/>
<protein>
    <recommendedName>
        <fullName evidence="2">CMP/dCMP-type deaminase domain-containing protein</fullName>
    </recommendedName>
</protein>